<dbReference type="InterPro" id="IPR024072">
    <property type="entry name" value="DHFR-like_dom_sf"/>
</dbReference>
<evidence type="ECO:0000259" key="9">
    <source>
        <dbReference type="PROSITE" id="PS51330"/>
    </source>
</evidence>
<evidence type="ECO:0000256" key="2">
    <source>
        <dbReference type="ARBA" id="ARBA00009539"/>
    </source>
</evidence>
<evidence type="ECO:0000256" key="6">
    <source>
        <dbReference type="ARBA" id="ARBA00023002"/>
    </source>
</evidence>
<dbReference type="GO" id="GO:0004146">
    <property type="term" value="F:dihydrofolate reductase activity"/>
    <property type="evidence" value="ECO:0007669"/>
    <property type="project" value="UniProtKB-EC"/>
</dbReference>
<dbReference type="RefSeq" id="WP_006382397.1">
    <property type="nucleotide sequence ID" value="NZ_AEJB01000590.1"/>
</dbReference>
<proteinExistence type="inferred from homology"/>
<comment type="pathway">
    <text evidence="1 7">Cofactor biosynthesis; tetrahydrofolate biosynthesis; 5,6,7,8-tetrahydrofolate from 7,8-dihydrofolate: step 1/1.</text>
</comment>
<feature type="domain" description="DHFR" evidence="9">
    <location>
        <begin position="4"/>
        <end position="183"/>
    </location>
</feature>
<dbReference type="GO" id="GO:0050661">
    <property type="term" value="F:NADP binding"/>
    <property type="evidence" value="ECO:0007669"/>
    <property type="project" value="InterPro"/>
</dbReference>
<comment type="similarity">
    <text evidence="2 7 8">Belongs to the dihydrofolate reductase family.</text>
</comment>
<dbReference type="PIRSF" id="PIRSF000194">
    <property type="entry name" value="DHFR"/>
    <property type="match status" value="1"/>
</dbReference>
<evidence type="ECO:0000313" key="10">
    <source>
        <dbReference type="EMBL" id="ELP62661.1"/>
    </source>
</evidence>
<keyword evidence="11" id="KW-1185">Reference proteome</keyword>
<evidence type="ECO:0000256" key="8">
    <source>
        <dbReference type="RuleBase" id="RU004474"/>
    </source>
</evidence>
<comment type="caution">
    <text evidence="10">The sequence shown here is derived from an EMBL/GenBank/DDBJ whole genome shotgun (WGS) entry which is preliminary data.</text>
</comment>
<dbReference type="Pfam" id="PF00186">
    <property type="entry name" value="DHFR_1"/>
    <property type="match status" value="1"/>
</dbReference>
<dbReference type="InterPro" id="IPR001796">
    <property type="entry name" value="DHFR_dom"/>
</dbReference>
<reference evidence="10 11" key="1">
    <citation type="journal article" date="2011" name="Plasmid">
        <title>Streptomyces turgidiscabies Car8 contains a modular pathogenicity island that shares virulence genes with other actinobacterial plant pathogens.</title>
        <authorList>
            <person name="Huguet-Tapia J.C."/>
            <person name="Badger J.H."/>
            <person name="Loria R."/>
            <person name="Pettis G.S."/>
        </authorList>
    </citation>
    <scope>NUCLEOTIDE SEQUENCE [LARGE SCALE GENOMIC DNA]</scope>
    <source>
        <strain evidence="10 11">Car8</strain>
    </source>
</reference>
<keyword evidence="6 7" id="KW-0560">Oxidoreductase</keyword>
<organism evidence="10 11">
    <name type="scientific">Streptomyces turgidiscabies (strain Car8)</name>
    <dbReference type="NCBI Taxonomy" id="698760"/>
    <lineage>
        <taxon>Bacteria</taxon>
        <taxon>Bacillati</taxon>
        <taxon>Actinomycetota</taxon>
        <taxon>Actinomycetes</taxon>
        <taxon>Kitasatosporales</taxon>
        <taxon>Streptomycetaceae</taxon>
        <taxon>Streptomyces</taxon>
    </lineage>
</organism>
<evidence type="ECO:0000256" key="1">
    <source>
        <dbReference type="ARBA" id="ARBA00004903"/>
    </source>
</evidence>
<dbReference type="SUPFAM" id="SSF53597">
    <property type="entry name" value="Dihydrofolate reductase-like"/>
    <property type="match status" value="1"/>
</dbReference>
<keyword evidence="5 7" id="KW-0521">NADP</keyword>
<gene>
    <name evidence="10" type="primary">folA</name>
    <name evidence="10" type="ORF">STRTUCAR8_05213</name>
</gene>
<dbReference type="PRINTS" id="PR00070">
    <property type="entry name" value="DHFR"/>
</dbReference>
<evidence type="ECO:0000256" key="5">
    <source>
        <dbReference type="ARBA" id="ARBA00022857"/>
    </source>
</evidence>
<dbReference type="GO" id="GO:0046655">
    <property type="term" value="P:folic acid metabolic process"/>
    <property type="evidence" value="ECO:0007669"/>
    <property type="project" value="TreeGrafter"/>
</dbReference>
<dbReference type="STRING" id="85558.T45_00970"/>
<dbReference type="PROSITE" id="PS00075">
    <property type="entry name" value="DHFR_1"/>
    <property type="match status" value="1"/>
</dbReference>
<dbReference type="PROSITE" id="PS51330">
    <property type="entry name" value="DHFR_2"/>
    <property type="match status" value="1"/>
</dbReference>
<comment type="function">
    <text evidence="7">Key enzyme in folate metabolism. Catalyzes an essential reaction for de novo glycine and purine synthesis, and for DNA precursor synthesis.</text>
</comment>
<comment type="catalytic activity">
    <reaction evidence="7">
        <text>(6S)-5,6,7,8-tetrahydrofolate + NADP(+) = 7,8-dihydrofolate + NADPH + H(+)</text>
        <dbReference type="Rhea" id="RHEA:15009"/>
        <dbReference type="ChEBI" id="CHEBI:15378"/>
        <dbReference type="ChEBI" id="CHEBI:57451"/>
        <dbReference type="ChEBI" id="CHEBI:57453"/>
        <dbReference type="ChEBI" id="CHEBI:57783"/>
        <dbReference type="ChEBI" id="CHEBI:58349"/>
        <dbReference type="EC" id="1.5.1.3"/>
    </reaction>
</comment>
<name>L7EVF3_STRT8</name>
<sequence length="186" mass="20122">MTVKRSLIVAASENDVIGRDGDLPWYLPGDLRYFKEVTRGHAVVLGRLTHESIVARLGRPLPGRTSVVVSTSPRPDAENVRWQPSVPSALAEAEALERASGQDEVFVIGGATVYQQALHAVDRIYLTRVHTHVEGDSRMPAGWLEGFALTSRVDVEARTSPGANTGENAGGSALAHSFLRFERVPA</sequence>
<dbReference type="GO" id="GO:0006730">
    <property type="term" value="P:one-carbon metabolic process"/>
    <property type="evidence" value="ECO:0007669"/>
    <property type="project" value="UniProtKB-KW"/>
</dbReference>
<dbReference type="PANTHER" id="PTHR48069">
    <property type="entry name" value="DIHYDROFOLATE REDUCTASE"/>
    <property type="match status" value="1"/>
</dbReference>
<dbReference type="GeneID" id="97399710"/>
<dbReference type="EC" id="1.5.1.3" evidence="3 7"/>
<dbReference type="UniPathway" id="UPA00077">
    <property type="reaction ID" value="UER00158"/>
</dbReference>
<dbReference type="GO" id="GO:0046654">
    <property type="term" value="P:tetrahydrofolate biosynthetic process"/>
    <property type="evidence" value="ECO:0007669"/>
    <property type="project" value="UniProtKB-UniPathway"/>
</dbReference>
<protein>
    <recommendedName>
        <fullName evidence="3 7">Dihydrofolate reductase</fullName>
        <ecNumber evidence="3 7">1.5.1.3</ecNumber>
    </recommendedName>
</protein>
<dbReference type="Gene3D" id="3.40.430.10">
    <property type="entry name" value="Dihydrofolate Reductase, subunit A"/>
    <property type="match status" value="1"/>
</dbReference>
<dbReference type="AlphaFoldDB" id="L7EVF3"/>
<dbReference type="EMBL" id="AEJB01000590">
    <property type="protein sequence ID" value="ELP62661.1"/>
    <property type="molecule type" value="Genomic_DNA"/>
</dbReference>
<keyword evidence="4 7" id="KW-0554">One-carbon metabolism</keyword>
<dbReference type="InterPro" id="IPR012259">
    <property type="entry name" value="DHFR"/>
</dbReference>
<accession>L7EVF3</accession>
<evidence type="ECO:0000256" key="3">
    <source>
        <dbReference type="ARBA" id="ARBA00012856"/>
    </source>
</evidence>
<evidence type="ECO:0000313" key="11">
    <source>
        <dbReference type="Proteomes" id="UP000010931"/>
    </source>
</evidence>
<evidence type="ECO:0000256" key="7">
    <source>
        <dbReference type="PIRNR" id="PIRNR000194"/>
    </source>
</evidence>
<dbReference type="GO" id="GO:0046452">
    <property type="term" value="P:dihydrofolate metabolic process"/>
    <property type="evidence" value="ECO:0007669"/>
    <property type="project" value="TreeGrafter"/>
</dbReference>
<dbReference type="InterPro" id="IPR017925">
    <property type="entry name" value="DHFR_CS"/>
</dbReference>
<evidence type="ECO:0000256" key="4">
    <source>
        <dbReference type="ARBA" id="ARBA00022563"/>
    </source>
</evidence>
<dbReference type="Proteomes" id="UP000010931">
    <property type="component" value="Unassembled WGS sequence"/>
</dbReference>
<dbReference type="CDD" id="cd00209">
    <property type="entry name" value="DHFR"/>
    <property type="match status" value="1"/>
</dbReference>
<dbReference type="PATRIC" id="fig|698760.3.peg.8398"/>
<dbReference type="PANTHER" id="PTHR48069:SF3">
    <property type="entry name" value="DIHYDROFOLATE REDUCTASE"/>
    <property type="match status" value="1"/>
</dbReference>